<sequence length="253" mass="27609">MPGTVSGQKLSVKLILIFCFLLFITQANADSFSGVNLSATRIIYPLNGKGVSVSVTNNQDYPVLVKSEVMNESQEEAPFYVTPPLFRLDSRQRNAMSIIRTGGNYPSDRESINWFCVRGIPPEADSVWADNPEKSAEPRKGNVSVGFQVVVSSCIKMFVRPEGIKGNSADMADKILWKIVGGNVIASNPTPFYINIAGATFNGAEINIGKGYIPPFSEEKAKLSSGFVSGKGTLKWKIIGDYGERKEQTTLIN</sequence>
<dbReference type="GO" id="GO:0071555">
    <property type="term" value="P:cell wall organization"/>
    <property type="evidence" value="ECO:0007669"/>
    <property type="project" value="InterPro"/>
</dbReference>
<feature type="domain" description="Pili assembly chaperone C-terminal" evidence="10">
    <location>
        <begin position="187"/>
        <end position="245"/>
    </location>
</feature>
<dbReference type="InterPro" id="IPR018046">
    <property type="entry name" value="Pili_assmbl_chaperone_CS"/>
</dbReference>
<evidence type="ECO:0000256" key="7">
    <source>
        <dbReference type="RuleBase" id="RU003918"/>
    </source>
</evidence>
<dbReference type="PRINTS" id="PR00969">
    <property type="entry name" value="CHAPERONPILI"/>
</dbReference>
<dbReference type="SUPFAM" id="SSF49584">
    <property type="entry name" value="Periplasmic chaperone C-domain"/>
    <property type="match status" value="1"/>
</dbReference>
<comment type="caution">
    <text evidence="13">The sequence shown here is derived from an EMBL/GenBank/DDBJ whole genome shotgun (WGS) entry which is preliminary data.</text>
</comment>
<comment type="subcellular location">
    <subcellularLocation>
        <location evidence="1 7">Periplasm</location>
    </subcellularLocation>
</comment>
<dbReference type="InterPro" id="IPR001829">
    <property type="entry name" value="Pili_assmbl_chaperone_bac"/>
</dbReference>
<dbReference type="EMBL" id="DAAUMU010000021">
    <property type="protein sequence ID" value="HAF1419359.1"/>
    <property type="molecule type" value="Genomic_DNA"/>
</dbReference>
<keyword evidence="3 8" id="KW-0732">Signal</keyword>
<feature type="domain" description="Pili assembly chaperone N-terminal" evidence="9">
    <location>
        <begin position="34"/>
        <end position="164"/>
    </location>
</feature>
<accession>A0A744JCA6</accession>
<dbReference type="AlphaFoldDB" id="A0A744JCA6"/>
<feature type="signal peptide" evidence="8">
    <location>
        <begin position="1"/>
        <end position="29"/>
    </location>
</feature>
<evidence type="ECO:0000313" key="12">
    <source>
        <dbReference type="EMBL" id="HAF2206992.1"/>
    </source>
</evidence>
<name>A0A744JCA6_SALER</name>
<evidence type="ECO:0000256" key="5">
    <source>
        <dbReference type="ARBA" id="ARBA00023186"/>
    </source>
</evidence>
<evidence type="ECO:0000259" key="10">
    <source>
        <dbReference type="Pfam" id="PF02753"/>
    </source>
</evidence>
<dbReference type="PANTHER" id="PTHR30251:SF9">
    <property type="entry name" value="CHAPERONE PROTEIN CAF1M"/>
    <property type="match status" value="1"/>
</dbReference>
<evidence type="ECO:0000259" key="9">
    <source>
        <dbReference type="Pfam" id="PF00345"/>
    </source>
</evidence>
<dbReference type="PROSITE" id="PS00635">
    <property type="entry name" value="PILI_CHAPERONE"/>
    <property type="match status" value="1"/>
</dbReference>
<dbReference type="EMBL" id="DAAUOA010000048">
    <property type="protein sequence ID" value="HAF2206992.1"/>
    <property type="molecule type" value="Genomic_DNA"/>
</dbReference>
<evidence type="ECO:0000256" key="1">
    <source>
        <dbReference type="ARBA" id="ARBA00004418"/>
    </source>
</evidence>
<dbReference type="InterPro" id="IPR016147">
    <property type="entry name" value="Pili_assmbl_chaperone_N"/>
</dbReference>
<feature type="chain" id="PRO_5036197506" evidence="8">
    <location>
        <begin position="30"/>
        <end position="253"/>
    </location>
</feature>
<evidence type="ECO:0000256" key="8">
    <source>
        <dbReference type="SAM" id="SignalP"/>
    </source>
</evidence>
<dbReference type="InterPro" id="IPR036316">
    <property type="entry name" value="Pili_assmbl_chap_C_dom_sf"/>
</dbReference>
<dbReference type="EMBL" id="DAAUPK010000016">
    <property type="protein sequence ID" value="HAF2570783.1"/>
    <property type="molecule type" value="Genomic_DNA"/>
</dbReference>
<dbReference type="GO" id="GO:0030288">
    <property type="term" value="C:outer membrane-bounded periplasmic space"/>
    <property type="evidence" value="ECO:0007669"/>
    <property type="project" value="InterPro"/>
</dbReference>
<keyword evidence="6" id="KW-0393">Immunoglobulin domain</keyword>
<dbReference type="Gene3D" id="2.60.40.10">
    <property type="entry name" value="Immunoglobulins"/>
    <property type="match status" value="2"/>
</dbReference>
<dbReference type="Pfam" id="PF02753">
    <property type="entry name" value="PapD_C"/>
    <property type="match status" value="1"/>
</dbReference>
<organism evidence="13">
    <name type="scientific">Salmonella enterica</name>
    <name type="common">Salmonella choleraesuis</name>
    <dbReference type="NCBI Taxonomy" id="28901"/>
    <lineage>
        <taxon>Bacteria</taxon>
        <taxon>Pseudomonadati</taxon>
        <taxon>Pseudomonadota</taxon>
        <taxon>Gammaproteobacteria</taxon>
        <taxon>Enterobacterales</taxon>
        <taxon>Enterobacteriaceae</taxon>
        <taxon>Salmonella</taxon>
    </lineage>
</organism>
<dbReference type="SUPFAM" id="SSF49354">
    <property type="entry name" value="PapD-like"/>
    <property type="match status" value="1"/>
</dbReference>
<reference evidence="13" key="2">
    <citation type="submission" date="2020-02" db="EMBL/GenBank/DDBJ databases">
        <authorList>
            <consortium name="NCBI Pathogen Detection Project"/>
        </authorList>
    </citation>
    <scope>NUCLEOTIDE SEQUENCE</scope>
    <source>
        <strain evidence="13">MA.05/00002289</strain>
        <strain evidence="12">MA.CK_01/00000941</strain>
        <strain evidence="11">MA.CK_95/00012903</strain>
    </source>
</reference>
<reference evidence="13" key="1">
    <citation type="journal article" date="2018" name="Genome Biol.">
        <title>SKESA: strategic k-mer extension for scrupulous assemblies.</title>
        <authorList>
            <person name="Souvorov A."/>
            <person name="Agarwala R."/>
            <person name="Lipman D.J."/>
        </authorList>
    </citation>
    <scope>NUCLEOTIDE SEQUENCE</scope>
    <source>
        <strain evidence="13">MA.05/00002289</strain>
        <strain evidence="12">MA.CK_01/00000941</strain>
        <strain evidence="11">MA.CK_95/00012903</strain>
    </source>
</reference>
<keyword evidence="4" id="KW-0574">Periplasm</keyword>
<dbReference type="Pfam" id="PF00345">
    <property type="entry name" value="PapD_N"/>
    <property type="match status" value="1"/>
</dbReference>
<evidence type="ECO:0000256" key="2">
    <source>
        <dbReference type="ARBA" id="ARBA00007399"/>
    </source>
</evidence>
<proteinExistence type="inferred from homology"/>
<dbReference type="InterPro" id="IPR016148">
    <property type="entry name" value="Pili_assmbl_chaperone_C"/>
</dbReference>
<dbReference type="InterPro" id="IPR013783">
    <property type="entry name" value="Ig-like_fold"/>
</dbReference>
<evidence type="ECO:0000313" key="13">
    <source>
        <dbReference type="EMBL" id="HAF2570783.1"/>
    </source>
</evidence>
<comment type="similarity">
    <text evidence="2 7">Belongs to the periplasmic pilus chaperone family.</text>
</comment>
<gene>
    <name evidence="12" type="ORF">G8N85_005083</name>
    <name evidence="11" type="ORF">G9B68_003779</name>
    <name evidence="13" type="ORF">G9E70_003698</name>
</gene>
<evidence type="ECO:0000256" key="4">
    <source>
        <dbReference type="ARBA" id="ARBA00022764"/>
    </source>
</evidence>
<dbReference type="PANTHER" id="PTHR30251">
    <property type="entry name" value="PILUS ASSEMBLY CHAPERONE"/>
    <property type="match status" value="1"/>
</dbReference>
<evidence type="ECO:0000256" key="6">
    <source>
        <dbReference type="ARBA" id="ARBA00023319"/>
    </source>
</evidence>
<protein>
    <submittedName>
        <fullName evidence="13">Molecular chaperone</fullName>
    </submittedName>
</protein>
<dbReference type="InterPro" id="IPR050643">
    <property type="entry name" value="Periplasmic_pilus_chap"/>
</dbReference>
<evidence type="ECO:0000313" key="11">
    <source>
        <dbReference type="EMBL" id="HAF1419359.1"/>
    </source>
</evidence>
<dbReference type="InterPro" id="IPR008962">
    <property type="entry name" value="PapD-like_sf"/>
</dbReference>
<keyword evidence="5 7" id="KW-0143">Chaperone</keyword>
<evidence type="ECO:0000256" key="3">
    <source>
        <dbReference type="ARBA" id="ARBA00022729"/>
    </source>
</evidence>